<dbReference type="SUPFAM" id="SSF51905">
    <property type="entry name" value="FAD/NAD(P)-binding domain"/>
    <property type="match status" value="2"/>
</dbReference>
<dbReference type="Gene3D" id="3.50.50.100">
    <property type="match status" value="1"/>
</dbReference>
<keyword evidence="4" id="KW-0274">FAD</keyword>
<evidence type="ECO:0000256" key="4">
    <source>
        <dbReference type="ARBA" id="ARBA00022827"/>
    </source>
</evidence>
<dbReference type="EMBL" id="JRMP02000023">
    <property type="protein sequence ID" value="TLD92166.1"/>
    <property type="molecule type" value="Genomic_DNA"/>
</dbReference>
<comment type="caution">
    <text evidence="8">The sequence shown here is derived from an EMBL/GenBank/DDBJ whole genome shotgun (WGS) entry which is preliminary data.</text>
</comment>
<evidence type="ECO:0000256" key="3">
    <source>
        <dbReference type="ARBA" id="ARBA00022630"/>
    </source>
</evidence>
<sequence>MFLKRKHTYFNIKRKNMQKLKILFLGAGYANISALKSIRAEYFDKAEITLVSKHNYHYHTVLLHTIAAWGESVKNVKFPLEKILDSKIKFLQDNVVELREDSVMLEQNGELKGYDYIVSGLGFSSESFGIKGISDFTLNIHSYESALKIHEKIKQNILRYKTSSDENDLKIIVCGGGLTGVEFASELALSAKEIAESNAIDSKKIKIYIIEAMPSILPMYSKALVAKAYKRLESLGVEVKNNAKILECFENGIKIAESSGENTLNANNIIWTAGVKGNEIIAKSNFKNGRSKVEVGANMKNIENLYPKYFFIGDNSCLKDAQGAFYPPTAQLSVQEGVALAGNIMNLIDGKNIESSFEFIPKASFCSLGRGYAIGYIYNFHFSGKIASFIKHFIESRWVKTILK</sequence>
<comment type="cofactor">
    <cofactor evidence="1">
        <name>FAD</name>
        <dbReference type="ChEBI" id="CHEBI:57692"/>
    </cofactor>
</comment>
<dbReference type="Proteomes" id="UP000029714">
    <property type="component" value="Unassembled WGS sequence"/>
</dbReference>
<evidence type="ECO:0000259" key="7">
    <source>
        <dbReference type="Pfam" id="PF07992"/>
    </source>
</evidence>
<dbReference type="STRING" id="1548018.LS64_03885"/>
<dbReference type="GO" id="GO:0019646">
    <property type="term" value="P:aerobic electron transport chain"/>
    <property type="evidence" value="ECO:0007669"/>
    <property type="project" value="TreeGrafter"/>
</dbReference>
<organism evidence="8 9">
    <name type="scientific">Helicobacter saguini</name>
    <dbReference type="NCBI Taxonomy" id="1548018"/>
    <lineage>
        <taxon>Bacteria</taxon>
        <taxon>Pseudomonadati</taxon>
        <taxon>Campylobacterota</taxon>
        <taxon>Epsilonproteobacteria</taxon>
        <taxon>Campylobacterales</taxon>
        <taxon>Helicobacteraceae</taxon>
        <taxon>Helicobacter</taxon>
    </lineage>
</organism>
<evidence type="ECO:0000256" key="2">
    <source>
        <dbReference type="ARBA" id="ARBA00005272"/>
    </source>
</evidence>
<name>A0A4U8SYS3_9HELI</name>
<dbReference type="InterPro" id="IPR051169">
    <property type="entry name" value="NADH-Q_oxidoreductase"/>
</dbReference>
<keyword evidence="9" id="KW-1185">Reference proteome</keyword>
<keyword evidence="6" id="KW-0175">Coiled coil</keyword>
<protein>
    <submittedName>
        <fullName evidence="8">NAD(P)/FAD-dependent oxidoreductase</fullName>
    </submittedName>
</protein>
<dbReference type="PANTHER" id="PTHR42913">
    <property type="entry name" value="APOPTOSIS-INDUCING FACTOR 1"/>
    <property type="match status" value="1"/>
</dbReference>
<evidence type="ECO:0000256" key="5">
    <source>
        <dbReference type="ARBA" id="ARBA00023002"/>
    </source>
</evidence>
<feature type="coiled-coil region" evidence="6">
    <location>
        <begin position="81"/>
        <end position="108"/>
    </location>
</feature>
<accession>A0A4U8SYS3</accession>
<dbReference type="PANTHER" id="PTHR42913:SF3">
    <property type="entry name" value="64 KDA MITOCHONDRIAL NADH DEHYDROGENASE (EUROFUNG)"/>
    <property type="match status" value="1"/>
</dbReference>
<reference evidence="8 9" key="2">
    <citation type="journal article" date="2016" name="Infect. Immun.">
        <title>Helicobacter saguini, a Novel Helicobacter Isolated from Cotton-Top Tamarins with Ulcerative Colitis, Has Proinflammatory Properties and Induces Typhlocolitis and Dysplasia in Gnotobiotic IL-10-/- Mice.</title>
        <authorList>
            <person name="Shen Z."/>
            <person name="Mannion A."/>
            <person name="Whary M.T."/>
            <person name="Muthupalani S."/>
            <person name="Sheh A."/>
            <person name="Feng Y."/>
            <person name="Gong G."/>
            <person name="Vandamme P."/>
            <person name="Holcombe H.R."/>
            <person name="Paster B.J."/>
            <person name="Fox J.G."/>
        </authorList>
    </citation>
    <scope>NUCLEOTIDE SEQUENCE [LARGE SCALE GENOMIC DNA]</scope>
    <source>
        <strain evidence="8 9">MIT 97-6194</strain>
    </source>
</reference>
<dbReference type="OrthoDB" id="9781621at2"/>
<dbReference type="Pfam" id="PF07992">
    <property type="entry name" value="Pyr_redox_2"/>
    <property type="match status" value="1"/>
</dbReference>
<keyword evidence="3" id="KW-0285">Flavoprotein</keyword>
<gene>
    <name evidence="8" type="ORF">LS64_010770</name>
</gene>
<evidence type="ECO:0000256" key="1">
    <source>
        <dbReference type="ARBA" id="ARBA00001974"/>
    </source>
</evidence>
<dbReference type="GO" id="GO:0003955">
    <property type="term" value="F:NAD(P)H dehydrogenase (quinone) activity"/>
    <property type="evidence" value="ECO:0007669"/>
    <property type="project" value="TreeGrafter"/>
</dbReference>
<dbReference type="InterPro" id="IPR023753">
    <property type="entry name" value="FAD/NAD-binding_dom"/>
</dbReference>
<dbReference type="InterPro" id="IPR036188">
    <property type="entry name" value="FAD/NAD-bd_sf"/>
</dbReference>
<comment type="similarity">
    <text evidence="2">Belongs to the NADH dehydrogenase family.</text>
</comment>
<dbReference type="AlphaFoldDB" id="A0A4U8SYS3"/>
<evidence type="ECO:0000313" key="9">
    <source>
        <dbReference type="Proteomes" id="UP000029714"/>
    </source>
</evidence>
<feature type="domain" description="FAD/NAD(P)-binding" evidence="7">
    <location>
        <begin position="21"/>
        <end position="335"/>
    </location>
</feature>
<evidence type="ECO:0000256" key="6">
    <source>
        <dbReference type="SAM" id="Coils"/>
    </source>
</evidence>
<evidence type="ECO:0000313" key="8">
    <source>
        <dbReference type="EMBL" id="TLD92166.1"/>
    </source>
</evidence>
<keyword evidence="5" id="KW-0560">Oxidoreductase</keyword>
<proteinExistence type="inferred from homology"/>
<reference evidence="8 9" key="1">
    <citation type="journal article" date="2014" name="Genome Announc.">
        <title>Draft genome sequences of eight enterohepatic helicobacter species isolated from both laboratory and wild rodents.</title>
        <authorList>
            <person name="Sheh A."/>
            <person name="Shen Z."/>
            <person name="Fox J.G."/>
        </authorList>
    </citation>
    <scope>NUCLEOTIDE SEQUENCE [LARGE SCALE GENOMIC DNA]</scope>
    <source>
        <strain evidence="8 9">MIT 97-6194</strain>
    </source>
</reference>